<feature type="transmembrane region" description="Helical" evidence="11">
    <location>
        <begin position="104"/>
        <end position="126"/>
    </location>
</feature>
<evidence type="ECO:0000256" key="4">
    <source>
        <dbReference type="ARBA" id="ARBA00022679"/>
    </source>
</evidence>
<keyword evidence="3" id="KW-0328">Glycosyltransferase</keyword>
<reference evidence="12 13" key="1">
    <citation type="journal article" date="2016" name="Nat. Commun.">
        <title>Thousands of microbial genomes shed light on interconnected biogeochemical processes in an aquifer system.</title>
        <authorList>
            <person name="Anantharaman K."/>
            <person name="Brown C.T."/>
            <person name="Hug L.A."/>
            <person name="Sharon I."/>
            <person name="Castelle C.J."/>
            <person name="Probst A.J."/>
            <person name="Thomas B.C."/>
            <person name="Singh A."/>
            <person name="Wilkins M.J."/>
            <person name="Karaoz U."/>
            <person name="Brodie E.L."/>
            <person name="Williams K.H."/>
            <person name="Hubbard S.S."/>
            <person name="Banfield J.F."/>
        </authorList>
    </citation>
    <scope>NUCLEOTIDE SEQUENCE [LARGE SCALE GENOMIC DNA]</scope>
</reference>
<keyword evidence="9 11" id="KW-0472">Membrane</keyword>
<gene>
    <name evidence="12" type="ORF">A2826_00875</name>
</gene>
<keyword evidence="5 11" id="KW-0812">Transmembrane</keyword>
<dbReference type="NCBIfam" id="TIGR02210">
    <property type="entry name" value="rodA_shape"/>
    <property type="match status" value="1"/>
</dbReference>
<dbReference type="PROSITE" id="PS00428">
    <property type="entry name" value="FTSW_RODA_SPOVE"/>
    <property type="match status" value="1"/>
</dbReference>
<feature type="transmembrane region" description="Helical" evidence="11">
    <location>
        <begin position="337"/>
        <end position="360"/>
    </location>
</feature>
<evidence type="ECO:0000256" key="5">
    <source>
        <dbReference type="ARBA" id="ARBA00022692"/>
    </source>
</evidence>
<feature type="transmembrane region" description="Helical" evidence="11">
    <location>
        <begin position="14"/>
        <end position="31"/>
    </location>
</feature>
<dbReference type="GO" id="GO:0051301">
    <property type="term" value="P:cell division"/>
    <property type="evidence" value="ECO:0007669"/>
    <property type="project" value="InterPro"/>
</dbReference>
<dbReference type="InterPro" id="IPR018365">
    <property type="entry name" value="Cell_cycle_FtsW-rel_CS"/>
</dbReference>
<keyword evidence="7" id="KW-0573">Peptidoglycan synthesis</keyword>
<feature type="transmembrane region" description="Helical" evidence="11">
    <location>
        <begin position="183"/>
        <end position="203"/>
    </location>
</feature>
<evidence type="ECO:0000313" key="13">
    <source>
        <dbReference type="Proteomes" id="UP000177912"/>
    </source>
</evidence>
<dbReference type="GO" id="GO:0016757">
    <property type="term" value="F:glycosyltransferase activity"/>
    <property type="evidence" value="ECO:0007669"/>
    <property type="project" value="UniProtKB-KW"/>
</dbReference>
<evidence type="ECO:0000256" key="1">
    <source>
        <dbReference type="ARBA" id="ARBA00004141"/>
    </source>
</evidence>
<evidence type="ECO:0000256" key="10">
    <source>
        <dbReference type="ARBA" id="ARBA00023316"/>
    </source>
</evidence>
<accession>A0A1F5NR14</accession>
<sequence>MTNFLILLRRVDKYLLGASMFLVMVGFLMIYSTTFSESENIGLVTRQLVFFSIGLVLFFTFSSLDYKYLRRISVYIYVVGIALLVAVLFFGFDIRGTTRWFDLGVVQLQPVEYMKLALIIMLATFFQRRLPAMTQFKNIIFSFLLTLLPIALVMMQTDLGSAMVLAAIWLGMLLACGIKKQHLLWLVLALVIFSLLVWFVFLADYQKDRVFSFLDPNMDPQGKGYNAIQSITAVGSGGLAGQGFARGIVSQLRFLPERQTDFIFASLAEELGFVGASLLIIIFGFWFFRMAHVIRDSRENFGFFLALGIFIYFFVQSGINIAMNIGLLPITGLPLPLVSYGGSSLIVSLVALGVMENVLIRSQGVSFD</sequence>
<comment type="subcellular location">
    <subcellularLocation>
        <location evidence="1">Membrane</location>
        <topology evidence="1">Multi-pass membrane protein</topology>
    </subcellularLocation>
</comment>
<dbReference type="AlphaFoldDB" id="A0A1F5NR14"/>
<evidence type="ECO:0000256" key="3">
    <source>
        <dbReference type="ARBA" id="ARBA00022676"/>
    </source>
</evidence>
<organism evidence="12 13">
    <name type="scientific">Candidatus Doudnabacteria bacterium RIFCSPHIGHO2_01_FULL_43_23</name>
    <dbReference type="NCBI Taxonomy" id="1817822"/>
    <lineage>
        <taxon>Bacteria</taxon>
        <taxon>Candidatus Doudnaibacteriota</taxon>
    </lineage>
</organism>
<evidence type="ECO:0000256" key="2">
    <source>
        <dbReference type="ARBA" id="ARBA00022475"/>
    </source>
</evidence>
<dbReference type="InterPro" id="IPR011923">
    <property type="entry name" value="RodA/MrdB"/>
</dbReference>
<proteinExistence type="predicted"/>
<evidence type="ECO:0000256" key="7">
    <source>
        <dbReference type="ARBA" id="ARBA00022984"/>
    </source>
</evidence>
<dbReference type="GO" id="GO:0015648">
    <property type="term" value="F:lipid-linked peptidoglycan transporter activity"/>
    <property type="evidence" value="ECO:0007669"/>
    <property type="project" value="TreeGrafter"/>
</dbReference>
<feature type="transmembrane region" description="Helical" evidence="11">
    <location>
        <begin position="161"/>
        <end position="178"/>
    </location>
</feature>
<feature type="transmembrane region" description="Helical" evidence="11">
    <location>
        <begin position="74"/>
        <end position="92"/>
    </location>
</feature>
<feature type="transmembrane region" description="Helical" evidence="11">
    <location>
        <begin position="138"/>
        <end position="155"/>
    </location>
</feature>
<evidence type="ECO:0000256" key="11">
    <source>
        <dbReference type="SAM" id="Phobius"/>
    </source>
</evidence>
<dbReference type="InterPro" id="IPR001182">
    <property type="entry name" value="FtsW/RodA"/>
</dbReference>
<keyword evidence="4" id="KW-0808">Transferase</keyword>
<keyword evidence="6" id="KW-0133">Cell shape</keyword>
<dbReference type="PANTHER" id="PTHR30474">
    <property type="entry name" value="CELL CYCLE PROTEIN"/>
    <property type="match status" value="1"/>
</dbReference>
<evidence type="ECO:0000256" key="8">
    <source>
        <dbReference type="ARBA" id="ARBA00022989"/>
    </source>
</evidence>
<dbReference type="STRING" id="1817822.A2826_00875"/>
<protein>
    <submittedName>
        <fullName evidence="12">Rod shape-determining protein RodA</fullName>
    </submittedName>
</protein>
<keyword evidence="2" id="KW-1003">Cell membrane</keyword>
<feature type="transmembrane region" description="Helical" evidence="11">
    <location>
        <begin position="262"/>
        <end position="288"/>
    </location>
</feature>
<evidence type="ECO:0000256" key="6">
    <source>
        <dbReference type="ARBA" id="ARBA00022960"/>
    </source>
</evidence>
<dbReference type="PANTHER" id="PTHR30474:SF1">
    <property type="entry name" value="PEPTIDOGLYCAN GLYCOSYLTRANSFERASE MRDB"/>
    <property type="match status" value="1"/>
</dbReference>
<evidence type="ECO:0000313" key="12">
    <source>
        <dbReference type="EMBL" id="OGE80119.1"/>
    </source>
</evidence>
<dbReference type="GO" id="GO:0071555">
    <property type="term" value="P:cell wall organization"/>
    <property type="evidence" value="ECO:0007669"/>
    <property type="project" value="UniProtKB-KW"/>
</dbReference>
<keyword evidence="8 11" id="KW-1133">Transmembrane helix</keyword>
<dbReference type="GO" id="GO:0032153">
    <property type="term" value="C:cell division site"/>
    <property type="evidence" value="ECO:0007669"/>
    <property type="project" value="TreeGrafter"/>
</dbReference>
<dbReference type="Proteomes" id="UP000177912">
    <property type="component" value="Unassembled WGS sequence"/>
</dbReference>
<keyword evidence="10" id="KW-0961">Cell wall biogenesis/degradation</keyword>
<dbReference type="GO" id="GO:0009252">
    <property type="term" value="P:peptidoglycan biosynthetic process"/>
    <property type="evidence" value="ECO:0007669"/>
    <property type="project" value="UniProtKB-KW"/>
</dbReference>
<comment type="caution">
    <text evidence="12">The sequence shown here is derived from an EMBL/GenBank/DDBJ whole genome shotgun (WGS) entry which is preliminary data.</text>
</comment>
<feature type="transmembrane region" description="Helical" evidence="11">
    <location>
        <begin position="300"/>
        <end position="325"/>
    </location>
</feature>
<name>A0A1F5NR14_9BACT</name>
<dbReference type="EMBL" id="MFEI01000040">
    <property type="protein sequence ID" value="OGE80119.1"/>
    <property type="molecule type" value="Genomic_DNA"/>
</dbReference>
<dbReference type="Pfam" id="PF01098">
    <property type="entry name" value="FTSW_RODA_SPOVE"/>
    <property type="match status" value="1"/>
</dbReference>
<feature type="transmembrane region" description="Helical" evidence="11">
    <location>
        <begin position="43"/>
        <end position="62"/>
    </location>
</feature>
<dbReference type="GO" id="GO:0008360">
    <property type="term" value="P:regulation of cell shape"/>
    <property type="evidence" value="ECO:0007669"/>
    <property type="project" value="UniProtKB-KW"/>
</dbReference>
<evidence type="ECO:0000256" key="9">
    <source>
        <dbReference type="ARBA" id="ARBA00023136"/>
    </source>
</evidence>
<dbReference type="GO" id="GO:0005886">
    <property type="term" value="C:plasma membrane"/>
    <property type="evidence" value="ECO:0007669"/>
    <property type="project" value="TreeGrafter"/>
</dbReference>